<keyword evidence="1" id="KW-0732">Signal</keyword>
<evidence type="ECO:0000313" key="4">
    <source>
        <dbReference type="Proteomes" id="UP000077469"/>
    </source>
</evidence>
<evidence type="ECO:0000313" key="3">
    <source>
        <dbReference type="EMBL" id="AJC73951.1"/>
    </source>
</evidence>
<dbReference type="Gene3D" id="3.40.50.1980">
    <property type="entry name" value="Nitrogenase molybdenum iron protein domain"/>
    <property type="match status" value="2"/>
</dbReference>
<sequence>MKIYCESLMRKLEFPDKIERIVSLVSGFTETIFEMGHGERIVGVSKYCSRYVNHPSAEVVGDYLKVDLSKLKSLRPDLVLLTTGVQTQLALDLLRKNLPVCVLPLPRSINGVWENVMLIGGLLNDVKSARELVLKWQEVFFNGRETLSERPSAYVELWFGKHMRTVGGLSFVNDLVEYAGVKNIFSDVNESFFVPPLKEVHRRRPKFIIFFYEPEFPIDPYRIIESRGWDWKAKLIESTVECGKNLIHDGPSMMRTIQWLREQIWG</sequence>
<dbReference type="PANTHER" id="PTHR30535:SF34">
    <property type="entry name" value="MOLYBDATE-BINDING PROTEIN MOLA"/>
    <property type="match status" value="1"/>
</dbReference>
<name>A0A0X1KRV3_9THEM</name>
<proteinExistence type="predicted"/>
<dbReference type="Pfam" id="PF01497">
    <property type="entry name" value="Peripla_BP_2"/>
    <property type="match status" value="1"/>
</dbReference>
<dbReference type="Proteomes" id="UP000077469">
    <property type="component" value="Chromosome"/>
</dbReference>
<dbReference type="InterPro" id="IPR054828">
    <property type="entry name" value="Vit_B12_bind_prot"/>
</dbReference>
<organism evidence="3 4">
    <name type="scientific">Pseudothermotoga hypogea DSM 11164 = NBRC 106472</name>
    <dbReference type="NCBI Taxonomy" id="1123384"/>
    <lineage>
        <taxon>Bacteria</taxon>
        <taxon>Thermotogati</taxon>
        <taxon>Thermotogota</taxon>
        <taxon>Thermotogae</taxon>
        <taxon>Thermotogales</taxon>
        <taxon>Thermotogaceae</taxon>
        <taxon>Pseudothermotoga</taxon>
    </lineage>
</organism>
<keyword evidence="4" id="KW-1185">Reference proteome</keyword>
<gene>
    <name evidence="3" type="ORF">AJ81_06835</name>
</gene>
<dbReference type="NCBIfam" id="NF038402">
    <property type="entry name" value="TroA_like"/>
    <property type="match status" value="1"/>
</dbReference>
<dbReference type="PaxDb" id="1123384-AJ81_06835"/>
<dbReference type="PROSITE" id="PS50983">
    <property type="entry name" value="FE_B12_PBP"/>
    <property type="match status" value="1"/>
</dbReference>
<dbReference type="PATRIC" id="fig|1123384.7.peg.1374"/>
<dbReference type="InterPro" id="IPR002491">
    <property type="entry name" value="ABC_transptr_periplasmic_BD"/>
</dbReference>
<dbReference type="InterPro" id="IPR050902">
    <property type="entry name" value="ABC_Transporter_SBP"/>
</dbReference>
<dbReference type="AlphaFoldDB" id="A0A0X1KRV3"/>
<reference evidence="3 4" key="1">
    <citation type="submission" date="2014-01" db="EMBL/GenBank/DDBJ databases">
        <title>Genome sequencing of Thermotog hypogea.</title>
        <authorList>
            <person name="Zhang X."/>
            <person name="Alvare G."/>
            <person name="Fristensky B."/>
            <person name="Chen L."/>
            <person name="Suen T."/>
            <person name="Chen Q."/>
            <person name="Ma K."/>
        </authorList>
    </citation>
    <scope>NUCLEOTIDE SEQUENCE [LARGE SCALE GENOMIC DNA]</scope>
    <source>
        <strain evidence="3 4">DSM 11164</strain>
    </source>
</reference>
<accession>A0A0X1KRV3</accession>
<dbReference type="KEGG" id="phy:AJ81_06835"/>
<evidence type="ECO:0000259" key="2">
    <source>
        <dbReference type="PROSITE" id="PS50983"/>
    </source>
</evidence>
<evidence type="ECO:0000256" key="1">
    <source>
        <dbReference type="ARBA" id="ARBA00022729"/>
    </source>
</evidence>
<dbReference type="OrthoDB" id="9816357at2"/>
<feature type="domain" description="Fe/B12 periplasmic-binding" evidence="2">
    <location>
        <begin position="20"/>
        <end position="266"/>
    </location>
</feature>
<dbReference type="STRING" id="1123384.AJ81_06835"/>
<dbReference type="SUPFAM" id="SSF53807">
    <property type="entry name" value="Helical backbone' metal receptor"/>
    <property type="match status" value="1"/>
</dbReference>
<protein>
    <submittedName>
        <fullName evidence="3">ABC transporter substrate-binding protein</fullName>
    </submittedName>
</protein>
<dbReference type="EMBL" id="CP007141">
    <property type="protein sequence ID" value="AJC73951.1"/>
    <property type="molecule type" value="Genomic_DNA"/>
</dbReference>
<dbReference type="RefSeq" id="WP_051368738.1">
    <property type="nucleotide sequence ID" value="NC_022795.1"/>
</dbReference>
<dbReference type="PANTHER" id="PTHR30535">
    <property type="entry name" value="VITAMIN B12-BINDING PROTEIN"/>
    <property type="match status" value="1"/>
</dbReference>